<dbReference type="InterPro" id="IPR036259">
    <property type="entry name" value="MFS_trans_sf"/>
</dbReference>
<dbReference type="OrthoDB" id="3561359at2759"/>
<feature type="transmembrane region" description="Helical" evidence="7">
    <location>
        <begin position="102"/>
        <end position="125"/>
    </location>
</feature>
<dbReference type="GO" id="GO:0140115">
    <property type="term" value="P:export across plasma membrane"/>
    <property type="evidence" value="ECO:0007669"/>
    <property type="project" value="UniProtKB-ARBA"/>
</dbReference>
<dbReference type="FunFam" id="1.20.1250.20:FF:000082">
    <property type="entry name" value="MFS multidrug transporter, putative"/>
    <property type="match status" value="1"/>
</dbReference>
<accession>A0A0U1LQ33</accession>
<comment type="similarity">
    <text evidence="2">Belongs to the major facilitator superfamily.</text>
</comment>
<dbReference type="GO" id="GO:0005886">
    <property type="term" value="C:plasma membrane"/>
    <property type="evidence" value="ECO:0007669"/>
    <property type="project" value="UniProtKB-SubCell"/>
</dbReference>
<proteinExistence type="inferred from homology"/>
<evidence type="ECO:0000313" key="9">
    <source>
        <dbReference type="EMBL" id="CRG84626.1"/>
    </source>
</evidence>
<keyword evidence="5 7" id="KW-0472">Membrane</keyword>
<dbReference type="PROSITE" id="PS50850">
    <property type="entry name" value="MFS"/>
    <property type="match status" value="1"/>
</dbReference>
<dbReference type="PANTHER" id="PTHR23502:SF7">
    <property type="entry name" value="DRUG_PROTON ANTIPORTER YHK8-RELATED"/>
    <property type="match status" value="1"/>
</dbReference>
<dbReference type="InterPro" id="IPR011701">
    <property type="entry name" value="MFS"/>
</dbReference>
<organism evidence="9 10">
    <name type="scientific">Talaromyces islandicus</name>
    <name type="common">Penicillium islandicum</name>
    <dbReference type="NCBI Taxonomy" id="28573"/>
    <lineage>
        <taxon>Eukaryota</taxon>
        <taxon>Fungi</taxon>
        <taxon>Dikarya</taxon>
        <taxon>Ascomycota</taxon>
        <taxon>Pezizomycotina</taxon>
        <taxon>Eurotiomycetes</taxon>
        <taxon>Eurotiomycetidae</taxon>
        <taxon>Eurotiales</taxon>
        <taxon>Trichocomaceae</taxon>
        <taxon>Talaromyces</taxon>
        <taxon>Talaromyces sect. Islandici</taxon>
    </lineage>
</organism>
<dbReference type="EMBL" id="CVMT01000001">
    <property type="protein sequence ID" value="CRG84626.1"/>
    <property type="molecule type" value="Genomic_DNA"/>
</dbReference>
<keyword evidence="3 7" id="KW-0812">Transmembrane</keyword>
<evidence type="ECO:0000256" key="5">
    <source>
        <dbReference type="ARBA" id="ARBA00023136"/>
    </source>
</evidence>
<feature type="transmembrane region" description="Helical" evidence="7">
    <location>
        <begin position="419"/>
        <end position="440"/>
    </location>
</feature>
<dbReference type="CDD" id="cd17323">
    <property type="entry name" value="MFS_Tpo1_MDR_like"/>
    <property type="match status" value="1"/>
</dbReference>
<dbReference type="SUPFAM" id="SSF103473">
    <property type="entry name" value="MFS general substrate transporter"/>
    <property type="match status" value="1"/>
</dbReference>
<evidence type="ECO:0000256" key="3">
    <source>
        <dbReference type="ARBA" id="ARBA00022692"/>
    </source>
</evidence>
<feature type="region of interest" description="Disordered" evidence="6">
    <location>
        <begin position="1"/>
        <end position="78"/>
    </location>
</feature>
<feature type="transmembrane region" description="Helical" evidence="7">
    <location>
        <begin position="170"/>
        <end position="189"/>
    </location>
</feature>
<keyword evidence="10" id="KW-1185">Reference proteome</keyword>
<dbReference type="Proteomes" id="UP000054383">
    <property type="component" value="Unassembled WGS sequence"/>
</dbReference>
<evidence type="ECO:0000313" key="10">
    <source>
        <dbReference type="Proteomes" id="UP000054383"/>
    </source>
</evidence>
<protein>
    <submittedName>
        <fullName evidence="9">Putative drug/proton antiporter YHK8</fullName>
    </submittedName>
</protein>
<feature type="transmembrane region" description="Helical" evidence="7">
    <location>
        <begin position="137"/>
        <end position="158"/>
    </location>
</feature>
<feature type="transmembrane region" description="Helical" evidence="7">
    <location>
        <begin position="373"/>
        <end position="392"/>
    </location>
</feature>
<gene>
    <name evidence="9" type="ORF">PISL3812_01885</name>
</gene>
<feature type="transmembrane region" description="Helical" evidence="7">
    <location>
        <begin position="512"/>
        <end position="532"/>
    </location>
</feature>
<dbReference type="GO" id="GO:0042908">
    <property type="term" value="P:xenobiotic transport"/>
    <property type="evidence" value="ECO:0007669"/>
    <property type="project" value="UniProtKB-ARBA"/>
</dbReference>
<feature type="compositionally biased region" description="Basic and acidic residues" evidence="6">
    <location>
        <begin position="63"/>
        <end position="78"/>
    </location>
</feature>
<dbReference type="PANTHER" id="PTHR23502">
    <property type="entry name" value="MAJOR FACILITATOR SUPERFAMILY"/>
    <property type="match status" value="1"/>
</dbReference>
<feature type="domain" description="Major facilitator superfamily (MFS) profile" evidence="8">
    <location>
        <begin position="104"/>
        <end position="536"/>
    </location>
</feature>
<evidence type="ECO:0000256" key="2">
    <source>
        <dbReference type="ARBA" id="ARBA00008335"/>
    </source>
</evidence>
<dbReference type="STRING" id="28573.A0A0U1LQ33"/>
<feature type="transmembrane region" description="Helical" evidence="7">
    <location>
        <begin position="446"/>
        <end position="471"/>
    </location>
</feature>
<dbReference type="GO" id="GO:0022857">
    <property type="term" value="F:transmembrane transporter activity"/>
    <property type="evidence" value="ECO:0007669"/>
    <property type="project" value="InterPro"/>
</dbReference>
<dbReference type="PROSITE" id="PS00216">
    <property type="entry name" value="SUGAR_TRANSPORT_1"/>
    <property type="match status" value="1"/>
</dbReference>
<evidence type="ECO:0000256" key="6">
    <source>
        <dbReference type="SAM" id="MobiDB-lite"/>
    </source>
</evidence>
<reference evidence="9 10" key="1">
    <citation type="submission" date="2015-04" db="EMBL/GenBank/DDBJ databases">
        <authorList>
            <person name="Syromyatnikov M.Y."/>
            <person name="Popov V.N."/>
        </authorList>
    </citation>
    <scope>NUCLEOTIDE SEQUENCE [LARGE SCALE GENOMIC DNA]</scope>
    <source>
        <strain evidence="9">WF-38-12</strain>
    </source>
</reference>
<name>A0A0U1LQ33_TALIS</name>
<sequence>MADPEKMDEGVSSVYLPVKSEQQQQQSSIHRTASRASTKIEKTWSLNDGYSVSGGVDDTPTNNDHDKENGQPGDPRSDTEIVVKWDENDPGNPKNMSLGRRWLITFFVSLGSICVTCTSSMYVMIYKQITQEFGCSTEVATVGLTTYIFGLGIGPLFLAPLSEFYGRRKIYLVSFTLFLIWMIPCAVAQNIETMLVVRFFSGLSGAAFLSVAGGTVGDMFDRHELAAPMMLYTASPFVGPELGPLLGGFINYYTTWRWTFYTLLIFAGAQLAVLYFFVPETYHPVLLRDKAVKLRQETGDNRYMAPIEKLNKSVAQTVLRSCYRPMLLLTLESMCACLCLFSAVLLGILYLFFGAFNTVFSTVYGFNEWQVGISFMGIFVGMMFGISSDPLWRKNYRRLEANHMKVVGEKGESMPEWRLPPAIGGAPFVTVGIFIFAWTTYSHVHWIVPIIGTAFFGAGVVLVYSGIFTFLVDAYPEFAASALAANSFARSSFGGIFPLFGTQMYDRLGIHWASSLLAFLTLLMLPFPYIFFRYGKDIRKRSKFATSMT</sequence>
<evidence type="ECO:0000256" key="4">
    <source>
        <dbReference type="ARBA" id="ARBA00022989"/>
    </source>
</evidence>
<dbReference type="AlphaFoldDB" id="A0A0U1LQ33"/>
<evidence type="ECO:0000256" key="7">
    <source>
        <dbReference type="SAM" id="Phobius"/>
    </source>
</evidence>
<feature type="compositionally biased region" description="Polar residues" evidence="6">
    <location>
        <begin position="20"/>
        <end position="37"/>
    </location>
</feature>
<comment type="subcellular location">
    <subcellularLocation>
        <location evidence="1">Cell membrane</location>
        <topology evidence="1">Multi-pass membrane protein</topology>
    </subcellularLocation>
</comment>
<dbReference type="OMA" id="WQAPIEK"/>
<dbReference type="Gene3D" id="1.20.1250.20">
    <property type="entry name" value="MFS general substrate transporter like domains"/>
    <property type="match status" value="1"/>
</dbReference>
<dbReference type="Pfam" id="PF07690">
    <property type="entry name" value="MFS_1"/>
    <property type="match status" value="1"/>
</dbReference>
<feature type="transmembrane region" description="Helical" evidence="7">
    <location>
        <begin position="229"/>
        <end position="252"/>
    </location>
</feature>
<evidence type="ECO:0000259" key="8">
    <source>
        <dbReference type="PROSITE" id="PS50850"/>
    </source>
</evidence>
<feature type="transmembrane region" description="Helical" evidence="7">
    <location>
        <begin position="258"/>
        <end position="278"/>
    </location>
</feature>
<dbReference type="InterPro" id="IPR005829">
    <property type="entry name" value="Sugar_transporter_CS"/>
</dbReference>
<evidence type="ECO:0000256" key="1">
    <source>
        <dbReference type="ARBA" id="ARBA00004651"/>
    </source>
</evidence>
<dbReference type="InterPro" id="IPR020846">
    <property type="entry name" value="MFS_dom"/>
</dbReference>
<feature type="transmembrane region" description="Helical" evidence="7">
    <location>
        <begin position="326"/>
        <end position="353"/>
    </location>
</feature>
<feature type="transmembrane region" description="Helical" evidence="7">
    <location>
        <begin position="195"/>
        <end position="217"/>
    </location>
</feature>
<keyword evidence="4 7" id="KW-1133">Transmembrane helix</keyword>